<dbReference type="GO" id="GO:0004864">
    <property type="term" value="F:protein phosphatase inhibitor activity"/>
    <property type="evidence" value="ECO:0007669"/>
    <property type="project" value="InterPro"/>
</dbReference>
<protein>
    <submittedName>
        <fullName evidence="3">Protein phosphatase 1 regulatory subunit 26-like</fullName>
    </submittedName>
</protein>
<keyword evidence="4" id="KW-1185">Reference proteome</keyword>
<name>A0A3B3QVS8_9TELE</name>
<feature type="region of interest" description="Disordered" evidence="1">
    <location>
        <begin position="71"/>
        <end position="94"/>
    </location>
</feature>
<feature type="region of interest" description="Disordered" evidence="1">
    <location>
        <begin position="414"/>
        <end position="435"/>
    </location>
</feature>
<feature type="domain" description="Protein phosphatase 1 regulatory subunit 26 N-terminal" evidence="2">
    <location>
        <begin position="15"/>
        <end position="180"/>
    </location>
</feature>
<dbReference type="InterPro" id="IPR031474">
    <property type="entry name" value="PPP1R26_N"/>
</dbReference>
<sequence>MLLWTNYRPALQNNMLLSNIPPAVVPHAECGAPEFSQTYGVAMCFEDSDSDVQSTGTSMPAKVDMIIDSLRSSQSSQDTAKGYEGPGQASHSLHKAGSVAELKDVKAETHSQHSDSSDSVDREIEEAIQEYLKEKYDKNRMAAVDLVQESKKPSRKKIKHEFKPNSNASLAADNKVRKTMVNKSTMVDNKCVGTKRFSEHHLLNKNKGLSRGLVHKCYSSLEITKHPVNSGLHSHQEKYLSCSFDNDGTEEETQRYQAWEDKAKLSHGTFTSLELKEESDSSTADRIEEVIQRYKPEKQNQNAKVSQILCKPLELKEDCESSSDDGIEEAIQRYKLEKQNQEAKGSQILCKPLEKQQEADSSSDDGIEEAIQRYKLEKQREMAEHSLQLGKNPIEAIHHFKLKNQKIYQKRVTEKHKLSKKKNMQKNKKQKPRTNQFTASETQMVLKKCSSKKKMEDLTTVPVTPVVSCPSQNMPLSRCNINNNSVSSTRNIPPVQSPIAASINVNTSSGLIGAKTILDISKTIMPATMNHMVTLTTSSVYRLPFLSRDSINSHDNNNNSSLDRGDNAANEVSELHESDAGTQKQSCETLSSSKNGAITEQQNKANLSHSRKMRLSLSRKRKMKEDFHMEERSQHKSLVLGHTNNVSLTSISTSSAKTREDLGLKHTANMEEGVKKNGEKDSLHIKENTQIISKSHKQDCAVLNKSGIISHRREETGELDEDKSSSLESDEDLHTAIKDLLKNKKKTMDTGLKSKKSVSFGTVQLCRSDVNISDKGTPAESNRTYFEPDKSCNSKNVKLARKQKLISNRHLKRKMNQGSIERLDGEMITEKEVQTGTTMCGTAHSNQGIEKVFGSSDSDDRMEHEISALIVKKDRISKEIKFVEPYRISTRLFAHSLAAKELHLESQLPDSQASAEGQYSTEAQYSVAGAQYFSVSEQPASVEGRVPQSMSVDLQSCSTFWTDNSAYVKTEAAEHTLKNDQLNEAIELKPESTVKR</sequence>
<dbReference type="Pfam" id="PF15740">
    <property type="entry name" value="PPP1R26_N"/>
    <property type="match status" value="2"/>
</dbReference>
<feature type="compositionally biased region" description="Polar residues" evidence="1">
    <location>
        <begin position="580"/>
        <end position="606"/>
    </location>
</feature>
<organism evidence="3 4">
    <name type="scientific">Paramormyrops kingsleyae</name>
    <dbReference type="NCBI Taxonomy" id="1676925"/>
    <lineage>
        <taxon>Eukaryota</taxon>
        <taxon>Metazoa</taxon>
        <taxon>Chordata</taxon>
        <taxon>Craniata</taxon>
        <taxon>Vertebrata</taxon>
        <taxon>Euteleostomi</taxon>
        <taxon>Actinopterygii</taxon>
        <taxon>Neopterygii</taxon>
        <taxon>Teleostei</taxon>
        <taxon>Osteoglossocephala</taxon>
        <taxon>Osteoglossomorpha</taxon>
        <taxon>Osteoglossiformes</taxon>
        <taxon>Mormyridae</taxon>
        <taxon>Paramormyrops</taxon>
    </lineage>
</organism>
<dbReference type="STRING" id="1676925.ENSPKIP00000009521"/>
<evidence type="ECO:0000259" key="2">
    <source>
        <dbReference type="Pfam" id="PF15740"/>
    </source>
</evidence>
<dbReference type="PANTHER" id="PTHR15724:SF0">
    <property type="entry name" value="PROTEIN PHOSPHATASE 1 REGULATORY SUBUNIT 26"/>
    <property type="match status" value="1"/>
</dbReference>
<feature type="compositionally biased region" description="Low complexity" evidence="1">
    <location>
        <begin position="552"/>
        <end position="562"/>
    </location>
</feature>
<dbReference type="AlphaFoldDB" id="A0A3B3QVS8"/>
<reference evidence="3" key="1">
    <citation type="submission" date="2025-08" db="UniProtKB">
        <authorList>
            <consortium name="Ensembl"/>
        </authorList>
    </citation>
    <scope>IDENTIFICATION</scope>
</reference>
<dbReference type="Ensembl" id="ENSPKIT00000033633.1">
    <property type="protein sequence ID" value="ENSPKIP00000009521.1"/>
    <property type="gene ID" value="ENSPKIG00000024606.1"/>
</dbReference>
<dbReference type="Proteomes" id="UP000261540">
    <property type="component" value="Unplaced"/>
</dbReference>
<dbReference type="GeneTree" id="ENSGT00940000181901"/>
<evidence type="ECO:0000313" key="3">
    <source>
        <dbReference type="Ensembl" id="ENSPKIP00000009521.1"/>
    </source>
</evidence>
<feature type="domain" description="Protein phosphatase 1 regulatory subunit 26 N-terminal" evidence="2">
    <location>
        <begin position="355"/>
        <end position="872"/>
    </location>
</feature>
<proteinExistence type="predicted"/>
<dbReference type="PANTHER" id="PTHR15724">
    <property type="entry name" value="PROTEIN PHOSPHATASE 1 REGULATORY SUBUNIT 26"/>
    <property type="match status" value="1"/>
</dbReference>
<evidence type="ECO:0000256" key="1">
    <source>
        <dbReference type="SAM" id="MobiDB-lite"/>
    </source>
</evidence>
<evidence type="ECO:0000313" key="4">
    <source>
        <dbReference type="Proteomes" id="UP000261540"/>
    </source>
</evidence>
<feature type="region of interest" description="Disordered" evidence="1">
    <location>
        <begin position="552"/>
        <end position="615"/>
    </location>
</feature>
<feature type="compositionally biased region" description="Basic residues" evidence="1">
    <location>
        <begin position="417"/>
        <end position="432"/>
    </location>
</feature>
<dbReference type="InterPro" id="IPR026130">
    <property type="entry name" value="PPP1R26"/>
</dbReference>
<reference evidence="3" key="2">
    <citation type="submission" date="2025-09" db="UniProtKB">
        <authorList>
            <consortium name="Ensembl"/>
        </authorList>
    </citation>
    <scope>IDENTIFICATION</scope>
</reference>
<accession>A0A3B3QVS8</accession>